<organism evidence="1 2">
    <name type="scientific">Acanthoscelides obtectus</name>
    <name type="common">Bean weevil</name>
    <name type="synonym">Bruchus obtectus</name>
    <dbReference type="NCBI Taxonomy" id="200917"/>
    <lineage>
        <taxon>Eukaryota</taxon>
        <taxon>Metazoa</taxon>
        <taxon>Ecdysozoa</taxon>
        <taxon>Arthropoda</taxon>
        <taxon>Hexapoda</taxon>
        <taxon>Insecta</taxon>
        <taxon>Pterygota</taxon>
        <taxon>Neoptera</taxon>
        <taxon>Endopterygota</taxon>
        <taxon>Coleoptera</taxon>
        <taxon>Polyphaga</taxon>
        <taxon>Cucujiformia</taxon>
        <taxon>Chrysomeloidea</taxon>
        <taxon>Chrysomelidae</taxon>
        <taxon>Bruchinae</taxon>
        <taxon>Bruchini</taxon>
        <taxon>Acanthoscelides</taxon>
    </lineage>
</organism>
<comment type="caution">
    <text evidence="1">The sequence shown here is derived from an EMBL/GenBank/DDBJ whole genome shotgun (WGS) entry which is preliminary data.</text>
</comment>
<evidence type="ECO:0000313" key="1">
    <source>
        <dbReference type="EMBL" id="CAH2008609.1"/>
    </source>
</evidence>
<dbReference type="OrthoDB" id="6764613at2759"/>
<keyword evidence="2" id="KW-1185">Reference proteome</keyword>
<dbReference type="Proteomes" id="UP001152888">
    <property type="component" value="Unassembled WGS sequence"/>
</dbReference>
<evidence type="ECO:0000313" key="2">
    <source>
        <dbReference type="Proteomes" id="UP001152888"/>
    </source>
</evidence>
<protein>
    <recommendedName>
        <fullName evidence="3">Transposase</fullName>
    </recommendedName>
</protein>
<evidence type="ECO:0008006" key="3">
    <source>
        <dbReference type="Google" id="ProtNLM"/>
    </source>
</evidence>
<sequence>MRSNRVIGRQQIYFLDETWLNEGHNTVFKFWQDLNMTSHRQAHRDGLSTGMKCPSGKGRRLIVTHIGCASGFVNGGLNIFESRETGDYHDEMNAEVFES</sequence>
<dbReference type="AlphaFoldDB" id="A0A9P0Q2X7"/>
<gene>
    <name evidence="1" type="ORF">ACAOBT_LOCUS30350</name>
</gene>
<reference evidence="1" key="1">
    <citation type="submission" date="2022-03" db="EMBL/GenBank/DDBJ databases">
        <authorList>
            <person name="Sayadi A."/>
        </authorList>
    </citation>
    <scope>NUCLEOTIDE SEQUENCE</scope>
</reference>
<name>A0A9P0Q2X7_ACAOB</name>
<proteinExistence type="predicted"/>
<dbReference type="EMBL" id="CAKOFQ010007821">
    <property type="protein sequence ID" value="CAH2008609.1"/>
    <property type="molecule type" value="Genomic_DNA"/>
</dbReference>
<accession>A0A9P0Q2X7</accession>